<sequence>MDDESQIPPGDTALRLRKTALELFARHGYAAVSMRQIAGEVGVQVGALYNHISDKQALLYRLMAEHMVELLQAVAAADLPKEPLAALEGFTRFHIRHHAARPEAVFISYMELRNLSPENFALLEEQRQAYEARLRQILERGQAEGVMQIADARIATRAVIAMLTGITTWFRDGGGQSLAEVEEIYWEMVRRLVTR</sequence>
<evidence type="ECO:0000256" key="1">
    <source>
        <dbReference type="ARBA" id="ARBA00023015"/>
    </source>
</evidence>
<gene>
    <name evidence="6" type="ORF">CVM39_05510</name>
    <name evidence="7" type="ORF">SAMN06297129_3434</name>
</gene>
<keyword evidence="9" id="KW-1185">Reference proteome</keyword>
<feature type="DNA-binding region" description="H-T-H motif" evidence="4">
    <location>
        <begin position="33"/>
        <end position="52"/>
    </location>
</feature>
<dbReference type="RefSeq" id="WP_097147128.1">
    <property type="nucleotide sequence ID" value="NZ_OBEA01000007.1"/>
</dbReference>
<dbReference type="EMBL" id="OBEA01000007">
    <property type="protein sequence ID" value="SNY57736.1"/>
    <property type="molecule type" value="Genomic_DNA"/>
</dbReference>
<evidence type="ECO:0000313" key="9">
    <source>
        <dbReference type="Proteomes" id="UP000231702"/>
    </source>
</evidence>
<evidence type="ECO:0000256" key="3">
    <source>
        <dbReference type="ARBA" id="ARBA00023163"/>
    </source>
</evidence>
<dbReference type="PANTHER" id="PTHR30055">
    <property type="entry name" value="HTH-TYPE TRANSCRIPTIONAL REGULATOR RUTR"/>
    <property type="match status" value="1"/>
</dbReference>
<dbReference type="GO" id="GO:0003700">
    <property type="term" value="F:DNA-binding transcription factor activity"/>
    <property type="evidence" value="ECO:0007669"/>
    <property type="project" value="TreeGrafter"/>
</dbReference>
<keyword evidence="2 4" id="KW-0238">DNA-binding</keyword>
<keyword evidence="3" id="KW-0804">Transcription</keyword>
<dbReference type="InterPro" id="IPR036271">
    <property type="entry name" value="Tet_transcr_reg_TetR-rel_C_sf"/>
</dbReference>
<dbReference type="Pfam" id="PF00440">
    <property type="entry name" value="TetR_N"/>
    <property type="match status" value="1"/>
</dbReference>
<dbReference type="EMBL" id="PGTD01000012">
    <property type="protein sequence ID" value="PJE30901.1"/>
    <property type="molecule type" value="Genomic_DNA"/>
</dbReference>
<dbReference type="OrthoDB" id="9814200at2"/>
<evidence type="ECO:0000256" key="4">
    <source>
        <dbReference type="PROSITE-ProRule" id="PRU00335"/>
    </source>
</evidence>
<evidence type="ECO:0000313" key="7">
    <source>
        <dbReference type="EMBL" id="SNY57736.1"/>
    </source>
</evidence>
<keyword evidence="1" id="KW-0805">Transcription regulation</keyword>
<evidence type="ECO:0000313" key="8">
    <source>
        <dbReference type="Proteomes" id="UP000231655"/>
    </source>
</evidence>
<dbReference type="PRINTS" id="PR00455">
    <property type="entry name" value="HTHTETR"/>
</dbReference>
<reference evidence="6 9" key="2">
    <citation type="journal article" date="2018" name="Int. J. Syst. Evol. Microbiol.">
        <title>Pseudooceanicola lipolyticus sp. nov., a marine alphaproteobacterium, reclassification of Oceanicola flagellatus as Pseudooceanicola flagellatus comb. nov. and emended description of the genus Pseudooceanicola.</title>
        <authorList>
            <person name="Huang M.-M."/>
            <person name="Guo L.-L."/>
            <person name="Wu Y.-H."/>
            <person name="Lai Q.-L."/>
            <person name="Shao Z.-Z."/>
            <person name="Wang C.-S."/>
            <person name="Wu M."/>
            <person name="Xu X.-W."/>
        </authorList>
    </citation>
    <scope>NUCLEOTIDE SEQUENCE [LARGE SCALE GENOMIC DNA]</scope>
    <source>
        <strain evidence="6 9">Ar-45</strain>
    </source>
</reference>
<name>A0A285JEA6_9RHOB</name>
<accession>A0A285JEA6</accession>
<dbReference type="GO" id="GO:0000976">
    <property type="term" value="F:transcription cis-regulatory region binding"/>
    <property type="evidence" value="ECO:0007669"/>
    <property type="project" value="TreeGrafter"/>
</dbReference>
<dbReference type="AlphaFoldDB" id="A0A285JEA6"/>
<dbReference type="InterPro" id="IPR001647">
    <property type="entry name" value="HTH_TetR"/>
</dbReference>
<proteinExistence type="predicted"/>
<dbReference type="Proteomes" id="UP000231702">
    <property type="component" value="Unassembled WGS sequence"/>
</dbReference>
<dbReference type="SUPFAM" id="SSF46689">
    <property type="entry name" value="Homeodomain-like"/>
    <property type="match status" value="1"/>
</dbReference>
<dbReference type="Proteomes" id="UP000231655">
    <property type="component" value="Unassembled WGS sequence"/>
</dbReference>
<dbReference type="Gene3D" id="1.10.357.10">
    <property type="entry name" value="Tetracycline Repressor, domain 2"/>
    <property type="match status" value="1"/>
</dbReference>
<organism evidence="7 8">
    <name type="scientific">Pseudooceanicola antarcticus</name>
    <dbReference type="NCBI Taxonomy" id="1247613"/>
    <lineage>
        <taxon>Bacteria</taxon>
        <taxon>Pseudomonadati</taxon>
        <taxon>Pseudomonadota</taxon>
        <taxon>Alphaproteobacteria</taxon>
        <taxon>Rhodobacterales</taxon>
        <taxon>Paracoccaceae</taxon>
        <taxon>Pseudooceanicola</taxon>
    </lineage>
</organism>
<feature type="domain" description="HTH tetR-type" evidence="5">
    <location>
        <begin position="10"/>
        <end position="70"/>
    </location>
</feature>
<dbReference type="InterPro" id="IPR041490">
    <property type="entry name" value="KstR2_TetR_C"/>
</dbReference>
<dbReference type="InterPro" id="IPR009057">
    <property type="entry name" value="Homeodomain-like_sf"/>
</dbReference>
<dbReference type="Pfam" id="PF17932">
    <property type="entry name" value="TetR_C_24"/>
    <property type="match status" value="1"/>
</dbReference>
<evidence type="ECO:0000313" key="6">
    <source>
        <dbReference type="EMBL" id="PJE30901.1"/>
    </source>
</evidence>
<reference evidence="7 8" key="1">
    <citation type="submission" date="2017-09" db="EMBL/GenBank/DDBJ databases">
        <authorList>
            <person name="Ehlers B."/>
            <person name="Leendertz F.H."/>
        </authorList>
    </citation>
    <scope>NUCLEOTIDE SEQUENCE [LARGE SCALE GENOMIC DNA]</scope>
    <source>
        <strain evidence="7 8">CGMCC 1.12662</strain>
    </source>
</reference>
<dbReference type="PROSITE" id="PS50977">
    <property type="entry name" value="HTH_TETR_2"/>
    <property type="match status" value="1"/>
</dbReference>
<dbReference type="InterPro" id="IPR050109">
    <property type="entry name" value="HTH-type_TetR-like_transc_reg"/>
</dbReference>
<protein>
    <submittedName>
        <fullName evidence="6">TetR/AcrR family transcriptional regulator</fullName>
    </submittedName>
    <submittedName>
        <fullName evidence="7">Transcriptional regulator, TetR family</fullName>
    </submittedName>
</protein>
<evidence type="ECO:0000256" key="2">
    <source>
        <dbReference type="ARBA" id="ARBA00023125"/>
    </source>
</evidence>
<evidence type="ECO:0000259" key="5">
    <source>
        <dbReference type="PROSITE" id="PS50977"/>
    </source>
</evidence>
<dbReference type="SUPFAM" id="SSF48498">
    <property type="entry name" value="Tetracyclin repressor-like, C-terminal domain"/>
    <property type="match status" value="1"/>
</dbReference>
<dbReference type="PANTHER" id="PTHR30055:SF234">
    <property type="entry name" value="HTH-TYPE TRANSCRIPTIONAL REGULATOR BETI"/>
    <property type="match status" value="1"/>
</dbReference>